<evidence type="ECO:0000313" key="4">
    <source>
        <dbReference type="Proteomes" id="UP000295122"/>
    </source>
</evidence>
<keyword evidence="1" id="KW-0472">Membrane</keyword>
<dbReference type="RefSeq" id="WP_133769281.1">
    <property type="nucleotide sequence ID" value="NZ_SNZR01000011.1"/>
</dbReference>
<dbReference type="Pfam" id="PF14317">
    <property type="entry name" value="YcxB"/>
    <property type="match status" value="1"/>
</dbReference>
<feature type="transmembrane region" description="Helical" evidence="1">
    <location>
        <begin position="41"/>
        <end position="59"/>
    </location>
</feature>
<comment type="caution">
    <text evidence="3">The sequence shown here is derived from an EMBL/GenBank/DDBJ whole genome shotgun (WGS) entry which is preliminary data.</text>
</comment>
<feature type="domain" description="YcxB-like C-terminal" evidence="2">
    <location>
        <begin position="110"/>
        <end position="154"/>
    </location>
</feature>
<evidence type="ECO:0000256" key="1">
    <source>
        <dbReference type="SAM" id="Phobius"/>
    </source>
</evidence>
<dbReference type="EMBL" id="SNZR01000011">
    <property type="protein sequence ID" value="TDR94378.1"/>
    <property type="molecule type" value="Genomic_DNA"/>
</dbReference>
<sequence length="175" mass="19954">MADEAIPDGSAPRSFTVIYTEDVLRDAVRTFVWRRFVIDQARMWIVALVMAGVVFAGLMEGGSQLGLTLAAIATLIPLALALIAWWVHGSSTLGAFRRMRIPRATFTLHEDEMDIASDMATGTVPWSALTEIWERPRFWMIFTARNQFNVIPKDNVPEETRAWFRARNRRILKQM</sequence>
<name>A0A4R7C7J6_9HYPH</name>
<dbReference type="OrthoDB" id="8363348at2"/>
<keyword evidence="1" id="KW-0812">Transmembrane</keyword>
<dbReference type="AlphaFoldDB" id="A0A4R7C7J6"/>
<organism evidence="3 4">
    <name type="scientific">Enterovirga rhinocerotis</name>
    <dbReference type="NCBI Taxonomy" id="1339210"/>
    <lineage>
        <taxon>Bacteria</taxon>
        <taxon>Pseudomonadati</taxon>
        <taxon>Pseudomonadota</taxon>
        <taxon>Alphaproteobacteria</taxon>
        <taxon>Hyphomicrobiales</taxon>
        <taxon>Methylobacteriaceae</taxon>
        <taxon>Enterovirga</taxon>
    </lineage>
</organism>
<accession>A0A4R7C7J6</accession>
<keyword evidence="4" id="KW-1185">Reference proteome</keyword>
<evidence type="ECO:0000259" key="2">
    <source>
        <dbReference type="Pfam" id="PF14317"/>
    </source>
</evidence>
<feature type="transmembrane region" description="Helical" evidence="1">
    <location>
        <begin position="65"/>
        <end position="87"/>
    </location>
</feature>
<keyword evidence="1" id="KW-1133">Transmembrane helix</keyword>
<evidence type="ECO:0000313" key="3">
    <source>
        <dbReference type="EMBL" id="TDR94378.1"/>
    </source>
</evidence>
<proteinExistence type="predicted"/>
<protein>
    <submittedName>
        <fullName evidence="3">YcxB-like protein</fullName>
    </submittedName>
</protein>
<dbReference type="Proteomes" id="UP000295122">
    <property type="component" value="Unassembled WGS sequence"/>
</dbReference>
<gene>
    <name evidence="3" type="ORF">EV668_1665</name>
</gene>
<reference evidence="3 4" key="1">
    <citation type="submission" date="2019-03" db="EMBL/GenBank/DDBJ databases">
        <title>Genomic Encyclopedia of Type Strains, Phase IV (KMG-IV): sequencing the most valuable type-strain genomes for metagenomic binning, comparative biology and taxonomic classification.</title>
        <authorList>
            <person name="Goeker M."/>
        </authorList>
    </citation>
    <scope>NUCLEOTIDE SEQUENCE [LARGE SCALE GENOMIC DNA]</scope>
    <source>
        <strain evidence="3 4">DSM 25903</strain>
    </source>
</reference>
<dbReference type="InterPro" id="IPR025588">
    <property type="entry name" value="YcxB-like_C"/>
</dbReference>